<gene>
    <name evidence="3" type="ORF">NW762_009753</name>
</gene>
<reference evidence="3" key="1">
    <citation type="submission" date="2022-09" db="EMBL/GenBank/DDBJ databases">
        <title>Fusarium specimens isolated from Avocado Roots.</title>
        <authorList>
            <person name="Stajich J."/>
            <person name="Roper C."/>
            <person name="Heimlech-Rivalta G."/>
        </authorList>
    </citation>
    <scope>NUCLEOTIDE SEQUENCE</scope>
    <source>
        <strain evidence="3">CF00136</strain>
    </source>
</reference>
<keyword evidence="2" id="KW-0812">Transmembrane</keyword>
<dbReference type="AlphaFoldDB" id="A0A9W8RSX4"/>
<name>A0A9W8RSX4_9HYPO</name>
<evidence type="ECO:0000256" key="2">
    <source>
        <dbReference type="SAM" id="Phobius"/>
    </source>
</evidence>
<accession>A0A9W8RSX4</accession>
<dbReference type="EMBL" id="JAOQAZ010000021">
    <property type="protein sequence ID" value="KAJ4254953.1"/>
    <property type="molecule type" value="Genomic_DNA"/>
</dbReference>
<feature type="transmembrane region" description="Helical" evidence="2">
    <location>
        <begin position="73"/>
        <end position="96"/>
    </location>
</feature>
<evidence type="ECO:0000256" key="1">
    <source>
        <dbReference type="SAM" id="MobiDB-lite"/>
    </source>
</evidence>
<dbReference type="OrthoDB" id="5421765at2759"/>
<evidence type="ECO:0000313" key="4">
    <source>
        <dbReference type="Proteomes" id="UP001152049"/>
    </source>
</evidence>
<proteinExistence type="predicted"/>
<protein>
    <submittedName>
        <fullName evidence="3">Uncharacterized protein</fullName>
    </submittedName>
</protein>
<keyword evidence="2" id="KW-1133">Transmembrane helix</keyword>
<comment type="caution">
    <text evidence="3">The sequence shown here is derived from an EMBL/GenBank/DDBJ whole genome shotgun (WGS) entry which is preliminary data.</text>
</comment>
<feature type="compositionally biased region" description="Polar residues" evidence="1">
    <location>
        <begin position="39"/>
        <end position="63"/>
    </location>
</feature>
<keyword evidence="4" id="KW-1185">Reference proteome</keyword>
<organism evidence="3 4">
    <name type="scientific">Fusarium torreyae</name>
    <dbReference type="NCBI Taxonomy" id="1237075"/>
    <lineage>
        <taxon>Eukaryota</taxon>
        <taxon>Fungi</taxon>
        <taxon>Dikarya</taxon>
        <taxon>Ascomycota</taxon>
        <taxon>Pezizomycotina</taxon>
        <taxon>Sordariomycetes</taxon>
        <taxon>Hypocreomycetidae</taxon>
        <taxon>Hypocreales</taxon>
        <taxon>Nectriaceae</taxon>
        <taxon>Fusarium</taxon>
    </lineage>
</organism>
<feature type="region of interest" description="Disordered" evidence="1">
    <location>
        <begin position="1"/>
        <end position="65"/>
    </location>
</feature>
<dbReference type="Proteomes" id="UP001152049">
    <property type="component" value="Unassembled WGS sequence"/>
</dbReference>
<feature type="compositionally biased region" description="Polar residues" evidence="1">
    <location>
        <begin position="19"/>
        <end position="28"/>
    </location>
</feature>
<feature type="compositionally biased region" description="Polar residues" evidence="1">
    <location>
        <begin position="1"/>
        <end position="11"/>
    </location>
</feature>
<sequence>MATTILQQTGEWTEGGIPSASTSTSVTPDGQPVDDHKCTASSRTESDSPVETTDNAAANFSTKSSERLSSGEVAGVAIGCLVAGLVLGISAMFLLFRRRRGRNHAAINPSQTTKPDIEQKDGIQVSVTPSKNDVELSQFLLESTPDKEIEGELRSLSELIYQHVENHYHQSEVVGNSETLAQSLVDMGYSPEASRMEAEAVVAKCIAPKTRQVGLRHVLSHAIFRSLDFSSRSSLSILPPPVNALLEASLLVEGANSSGKTLPSIFRPQPGQQSG</sequence>
<evidence type="ECO:0000313" key="3">
    <source>
        <dbReference type="EMBL" id="KAJ4254953.1"/>
    </source>
</evidence>
<keyword evidence="2" id="KW-0472">Membrane</keyword>